<dbReference type="EMBL" id="AZBU02000005">
    <property type="protein sequence ID" value="TKR76211.1"/>
    <property type="molecule type" value="Genomic_DNA"/>
</dbReference>
<gene>
    <name evidence="1" type="ORF">L596_017385</name>
</gene>
<accession>A0A4U5N1Q5</accession>
<organism evidence="1 2">
    <name type="scientific">Steinernema carpocapsae</name>
    <name type="common">Entomopathogenic nematode</name>
    <dbReference type="NCBI Taxonomy" id="34508"/>
    <lineage>
        <taxon>Eukaryota</taxon>
        <taxon>Metazoa</taxon>
        <taxon>Ecdysozoa</taxon>
        <taxon>Nematoda</taxon>
        <taxon>Chromadorea</taxon>
        <taxon>Rhabditida</taxon>
        <taxon>Tylenchina</taxon>
        <taxon>Panagrolaimomorpha</taxon>
        <taxon>Strongyloidoidea</taxon>
        <taxon>Steinernematidae</taxon>
        <taxon>Steinernema</taxon>
    </lineage>
</organism>
<comment type="caution">
    <text evidence="1">The sequence shown here is derived from an EMBL/GenBank/DDBJ whole genome shotgun (WGS) entry which is preliminary data.</text>
</comment>
<reference evidence="1 2" key="2">
    <citation type="journal article" date="2019" name="G3 (Bethesda)">
        <title>Hybrid Assembly of the Genome of the Entomopathogenic Nematode Steinernema carpocapsae Identifies the X-Chromosome.</title>
        <authorList>
            <person name="Serra L."/>
            <person name="Macchietto M."/>
            <person name="Macias-Munoz A."/>
            <person name="McGill C.J."/>
            <person name="Rodriguez I.M."/>
            <person name="Rodriguez B."/>
            <person name="Murad R."/>
            <person name="Mortazavi A."/>
        </authorList>
    </citation>
    <scope>NUCLEOTIDE SEQUENCE [LARGE SCALE GENOMIC DNA]</scope>
    <source>
        <strain evidence="1 2">ALL</strain>
    </source>
</reference>
<keyword evidence="2" id="KW-1185">Reference proteome</keyword>
<dbReference type="Proteomes" id="UP000298663">
    <property type="component" value="Unassembled WGS sequence"/>
</dbReference>
<protein>
    <submittedName>
        <fullName evidence="1">Uncharacterized protein</fullName>
    </submittedName>
</protein>
<name>A0A4U5N1Q5_STECR</name>
<sequence length="114" mass="13042">MSVDTDRVVKYSEDRSIAISDCDHNNEVLALKESNSDFYRNAMFTQLIVEFSLPLTTVLEVKGSNPPQLFSLNNFCFYFVVSSDNEFNYMNMILANGDNQNNGMRKFCAQSKEL</sequence>
<dbReference type="AlphaFoldDB" id="A0A4U5N1Q5"/>
<evidence type="ECO:0000313" key="2">
    <source>
        <dbReference type="Proteomes" id="UP000298663"/>
    </source>
</evidence>
<reference evidence="1 2" key="1">
    <citation type="journal article" date="2015" name="Genome Biol.">
        <title>Comparative genomics of Steinernema reveals deeply conserved gene regulatory networks.</title>
        <authorList>
            <person name="Dillman A.R."/>
            <person name="Macchietto M."/>
            <person name="Porter C.F."/>
            <person name="Rogers A."/>
            <person name="Williams B."/>
            <person name="Antoshechkin I."/>
            <person name="Lee M.M."/>
            <person name="Goodwin Z."/>
            <person name="Lu X."/>
            <person name="Lewis E.E."/>
            <person name="Goodrich-Blair H."/>
            <person name="Stock S.P."/>
            <person name="Adams B.J."/>
            <person name="Sternberg P.W."/>
            <person name="Mortazavi A."/>
        </authorList>
    </citation>
    <scope>NUCLEOTIDE SEQUENCE [LARGE SCALE GENOMIC DNA]</scope>
    <source>
        <strain evidence="1 2">ALL</strain>
    </source>
</reference>
<proteinExistence type="predicted"/>
<evidence type="ECO:0000313" key="1">
    <source>
        <dbReference type="EMBL" id="TKR76211.1"/>
    </source>
</evidence>